<keyword evidence="1" id="KW-0472">Membrane</keyword>
<evidence type="ECO:0000313" key="2">
    <source>
        <dbReference type="EMBL" id="SPC97424.1"/>
    </source>
</evidence>
<feature type="transmembrane region" description="Helical" evidence="1">
    <location>
        <begin position="51"/>
        <end position="71"/>
    </location>
</feature>
<gene>
    <name evidence="2" type="ORF">FSB_LOCUS25306</name>
</gene>
<dbReference type="EMBL" id="OIVN01001768">
    <property type="protein sequence ID" value="SPC97424.1"/>
    <property type="molecule type" value="Genomic_DNA"/>
</dbReference>
<proteinExistence type="predicted"/>
<keyword evidence="1" id="KW-1133">Transmembrane helix</keyword>
<reference evidence="2" key="1">
    <citation type="submission" date="2018-02" db="EMBL/GenBank/DDBJ databases">
        <authorList>
            <person name="Cohen D.B."/>
            <person name="Kent A.D."/>
        </authorList>
    </citation>
    <scope>NUCLEOTIDE SEQUENCE</scope>
</reference>
<protein>
    <submittedName>
        <fullName evidence="2">Uncharacterized protein</fullName>
    </submittedName>
</protein>
<keyword evidence="1" id="KW-0812">Transmembrane</keyword>
<organism evidence="2">
    <name type="scientific">Fagus sylvatica</name>
    <name type="common">Beechnut</name>
    <dbReference type="NCBI Taxonomy" id="28930"/>
    <lineage>
        <taxon>Eukaryota</taxon>
        <taxon>Viridiplantae</taxon>
        <taxon>Streptophyta</taxon>
        <taxon>Embryophyta</taxon>
        <taxon>Tracheophyta</taxon>
        <taxon>Spermatophyta</taxon>
        <taxon>Magnoliopsida</taxon>
        <taxon>eudicotyledons</taxon>
        <taxon>Gunneridae</taxon>
        <taxon>Pentapetalae</taxon>
        <taxon>rosids</taxon>
        <taxon>fabids</taxon>
        <taxon>Fagales</taxon>
        <taxon>Fagaceae</taxon>
        <taxon>Fagus</taxon>
    </lineage>
</organism>
<name>A0A2N9GE66_FAGSY</name>
<accession>A0A2N9GE66</accession>
<dbReference type="AlphaFoldDB" id="A0A2N9GE66"/>
<evidence type="ECO:0000256" key="1">
    <source>
        <dbReference type="SAM" id="Phobius"/>
    </source>
</evidence>
<sequence length="88" mass="9876">MSRLRQAICRAQEFFAEQLAEFTYHKGNKLTKAHVVHLGCIKHLLDFDVSLLGLCLGSWDLFGIGLFLLGLDVSLFELRFGSLGPVRP</sequence>